<reference evidence="3 4" key="1">
    <citation type="submission" date="2019-12" db="EMBL/GenBank/DDBJ databases">
        <title>Isolation and characterization of three novel carbon monoxide-oxidizing members of Halobacteria from salione crusts and soils.</title>
        <authorList>
            <person name="Myers M.R."/>
            <person name="King G.M."/>
        </authorList>
    </citation>
    <scope>NUCLEOTIDE SEQUENCE [LARGE SCALE GENOMIC DNA]</scope>
    <source>
        <strain evidence="3 4">WSH3</strain>
    </source>
</reference>
<evidence type="ECO:0000256" key="2">
    <source>
        <dbReference type="SAM" id="Phobius"/>
    </source>
</evidence>
<keyword evidence="4" id="KW-1185">Reference proteome</keyword>
<sequence length="448" mass="47362">MTVSRWDVGLVAAFVTAGFGLLLANLVLVAGAVIGLVFSLYGSVSSVPDGVDLTATREFEATGAGPGSEVRVTLRVENTGSTVLPDLRVADGVPDSCPVVDGSARGSKPLRPGERLTIEYTVVLERGRFEFGDPDCRLRSFAGTDLQKRTISAEGDRTLRCGGPLSDPPLMEATLQHTGTVATETGGSGLEFYSTRQYHPGDPMNRINWHQVAKTGEFVTVQYRREQAARTVIIIDCRPCTRVRHSRGYPTGASLAAYAAERMYESLDSAGVITALSAVGLEDSPEPLVGADGVPWVDSNSPDGASTALFRTATRAAADTQGTVGTDGPNARAKTGQTPLRADGGAGPGRGSLTERLVARVPADAQVVLCSPLVDDWPMECASALAARDHACHVISPDVTAGTTTGHRIGAIHRRRRLSALERAGVTVTDWPAEFPVEYALDRTLPQL</sequence>
<keyword evidence="2" id="KW-0812">Transmembrane</keyword>
<dbReference type="PANTHER" id="PTHR33608:SF6">
    <property type="entry name" value="BLL2464 PROTEIN"/>
    <property type="match status" value="1"/>
</dbReference>
<dbReference type="AlphaFoldDB" id="A0A6B0T3A5"/>
<keyword evidence="2" id="KW-1133">Transmembrane helix</keyword>
<keyword evidence="2" id="KW-0472">Membrane</keyword>
<organism evidence="3 4">
    <name type="scientific">Halovenus carboxidivorans</name>
    <dbReference type="NCBI Taxonomy" id="2692199"/>
    <lineage>
        <taxon>Archaea</taxon>
        <taxon>Methanobacteriati</taxon>
        <taxon>Methanobacteriota</taxon>
        <taxon>Stenosarchaea group</taxon>
        <taxon>Halobacteria</taxon>
        <taxon>Halobacteriales</taxon>
        <taxon>Haloarculaceae</taxon>
        <taxon>Halovenus</taxon>
    </lineage>
</organism>
<feature type="transmembrane region" description="Helical" evidence="2">
    <location>
        <begin position="12"/>
        <end position="41"/>
    </location>
</feature>
<feature type="region of interest" description="Disordered" evidence="1">
    <location>
        <begin position="318"/>
        <end position="348"/>
    </location>
</feature>
<name>A0A6B0T3A5_9EURY</name>
<dbReference type="PANTHER" id="PTHR33608">
    <property type="entry name" value="BLL2464 PROTEIN"/>
    <property type="match status" value="1"/>
</dbReference>
<accession>A0A6B0T3A5</accession>
<dbReference type="OrthoDB" id="31512at2157"/>
<dbReference type="RefSeq" id="WP_159764657.1">
    <property type="nucleotide sequence ID" value="NZ_WUUT01000005.1"/>
</dbReference>
<dbReference type="Proteomes" id="UP000466535">
    <property type="component" value="Unassembled WGS sequence"/>
</dbReference>
<evidence type="ECO:0000313" key="3">
    <source>
        <dbReference type="EMBL" id="MXR52525.1"/>
    </source>
</evidence>
<gene>
    <name evidence="3" type="ORF">GRX03_13020</name>
</gene>
<evidence type="ECO:0000256" key="1">
    <source>
        <dbReference type="SAM" id="MobiDB-lite"/>
    </source>
</evidence>
<dbReference type="EMBL" id="WUUT01000005">
    <property type="protein sequence ID" value="MXR52525.1"/>
    <property type="molecule type" value="Genomic_DNA"/>
</dbReference>
<comment type="caution">
    <text evidence="3">The sequence shown here is derived from an EMBL/GenBank/DDBJ whole genome shotgun (WGS) entry which is preliminary data.</text>
</comment>
<evidence type="ECO:0000313" key="4">
    <source>
        <dbReference type="Proteomes" id="UP000466535"/>
    </source>
</evidence>
<protein>
    <submittedName>
        <fullName evidence="3">DUF58 domain-containing protein</fullName>
    </submittedName>
</protein>
<proteinExistence type="predicted"/>